<dbReference type="RefSeq" id="WP_126701791.1">
    <property type="nucleotide sequence ID" value="NZ_RWKW01000090.1"/>
</dbReference>
<dbReference type="AlphaFoldDB" id="A0A3R9ZPB5"/>
<evidence type="ECO:0000313" key="4">
    <source>
        <dbReference type="Proteomes" id="UP000278398"/>
    </source>
</evidence>
<dbReference type="PANTHER" id="PTHR30319:SF1">
    <property type="entry name" value="TRANSCRIPTIONAL REPRESSOR PAAX"/>
    <property type="match status" value="1"/>
</dbReference>
<name>A0A3R9ZPB5_9HYPH</name>
<sequence>MDATTNPALTALERMIDRLHGRGRLRVWSLIITVFGDAVAPRGGQAPLTLLQDLMARLRVEPGAVRTAMSRLAADHWVLRERGGRNSFYRLADEGRHAFDLATRRIYAAAPPAWDGRWIVAVSPSAGDAADRTLRDEDMRSLGFVSTGPASWIRPHSETGDPAVGLPSGLLVVAGPALRIPEGVTRLWALDGVAAGYRALCSELTPLARALDGGADLSPLDAMAARILVNHGWRRLVLRDPGLPAALLPQDWPGEEARALVRHLYSALAHPSEAWLDVAGLPPQGRRDRFKARFGGI</sequence>
<accession>A0A3R9ZPB5</accession>
<dbReference type="PANTHER" id="PTHR30319">
    <property type="entry name" value="PHENYLACETIC ACID REGULATOR-RELATED TRANSCRIPTIONAL REPRESSOR"/>
    <property type="match status" value="1"/>
</dbReference>
<dbReference type="InterPro" id="IPR013225">
    <property type="entry name" value="PaaX_C"/>
</dbReference>
<protein>
    <submittedName>
        <fullName evidence="3">Phenylacetic acid degradation protein</fullName>
    </submittedName>
</protein>
<dbReference type="PIRSF" id="PIRSF020623">
    <property type="entry name" value="PaaX"/>
    <property type="match status" value="1"/>
</dbReference>
<dbReference type="EMBL" id="RWKW01000090">
    <property type="protein sequence ID" value="RST84483.1"/>
    <property type="molecule type" value="Genomic_DNA"/>
</dbReference>
<dbReference type="InterPro" id="IPR011965">
    <property type="entry name" value="PaaX_trns_reg"/>
</dbReference>
<keyword evidence="4" id="KW-1185">Reference proteome</keyword>
<dbReference type="InterPro" id="IPR036390">
    <property type="entry name" value="WH_DNA-bd_sf"/>
</dbReference>
<dbReference type="OrthoDB" id="2270427at2"/>
<dbReference type="Proteomes" id="UP000278398">
    <property type="component" value="Unassembled WGS sequence"/>
</dbReference>
<dbReference type="Pfam" id="PF07848">
    <property type="entry name" value="PaaX"/>
    <property type="match status" value="1"/>
</dbReference>
<dbReference type="InterPro" id="IPR012906">
    <property type="entry name" value="PaaX-like_N"/>
</dbReference>
<dbReference type="Gene3D" id="1.10.10.10">
    <property type="entry name" value="Winged helix-like DNA-binding domain superfamily/Winged helix DNA-binding domain"/>
    <property type="match status" value="1"/>
</dbReference>
<comment type="caution">
    <text evidence="3">The sequence shown here is derived from an EMBL/GenBank/DDBJ whole genome shotgun (WGS) entry which is preliminary data.</text>
</comment>
<dbReference type="GO" id="GO:0006351">
    <property type="term" value="P:DNA-templated transcription"/>
    <property type="evidence" value="ECO:0007669"/>
    <property type="project" value="InterPro"/>
</dbReference>
<dbReference type="SUPFAM" id="SSF46785">
    <property type="entry name" value="Winged helix' DNA-binding domain"/>
    <property type="match status" value="1"/>
</dbReference>
<organism evidence="3 4">
    <name type="scientific">Aquibium carbonis</name>
    <dbReference type="NCBI Taxonomy" id="2495581"/>
    <lineage>
        <taxon>Bacteria</taxon>
        <taxon>Pseudomonadati</taxon>
        <taxon>Pseudomonadota</taxon>
        <taxon>Alphaproteobacteria</taxon>
        <taxon>Hyphomicrobiales</taxon>
        <taxon>Phyllobacteriaceae</taxon>
        <taxon>Aquibium</taxon>
    </lineage>
</organism>
<evidence type="ECO:0000259" key="1">
    <source>
        <dbReference type="Pfam" id="PF07848"/>
    </source>
</evidence>
<evidence type="ECO:0000313" key="3">
    <source>
        <dbReference type="EMBL" id="RST84483.1"/>
    </source>
</evidence>
<evidence type="ECO:0000259" key="2">
    <source>
        <dbReference type="Pfam" id="PF08223"/>
    </source>
</evidence>
<dbReference type="Gene3D" id="1.20.58.1460">
    <property type="match status" value="1"/>
</dbReference>
<feature type="domain" description="Transcriptional repressor PaaX-like C-terminal" evidence="2">
    <location>
        <begin position="188"/>
        <end position="276"/>
    </location>
</feature>
<dbReference type="Pfam" id="PF08223">
    <property type="entry name" value="PaaX_C"/>
    <property type="match status" value="1"/>
</dbReference>
<proteinExistence type="predicted"/>
<gene>
    <name evidence="3" type="ORF">EJC49_20490</name>
</gene>
<feature type="domain" description="Transcriptional repressor PaaX-like N-terminal" evidence="1">
    <location>
        <begin position="28"/>
        <end position="95"/>
    </location>
</feature>
<dbReference type="InterPro" id="IPR036388">
    <property type="entry name" value="WH-like_DNA-bd_sf"/>
</dbReference>
<reference evidence="3 4" key="1">
    <citation type="submission" date="2018-12" db="EMBL/GenBank/DDBJ databases">
        <title>Mesorhizobium carbonis sp. nov., isolated from coal mine water.</title>
        <authorList>
            <person name="Xin W."/>
            <person name="Xu Z."/>
            <person name="Xiang F."/>
            <person name="Zhang J."/>
            <person name="Xi L."/>
            <person name="Liu J."/>
        </authorList>
    </citation>
    <scope>NUCLEOTIDE SEQUENCE [LARGE SCALE GENOMIC DNA]</scope>
    <source>
        <strain evidence="3 4">B2.3</strain>
    </source>
</reference>